<name>J7RAF9_HUIN7</name>
<gene>
    <name evidence="3" type="primary">KNAG0I00690</name>
    <name evidence="3" type="ordered locus">KNAG_0I00690</name>
</gene>
<evidence type="ECO:0000256" key="2">
    <source>
        <dbReference type="SAM" id="SignalP"/>
    </source>
</evidence>
<keyword evidence="1" id="KW-0812">Transmembrane</keyword>
<feature type="signal peptide" evidence="2">
    <location>
        <begin position="1"/>
        <end position="17"/>
    </location>
</feature>
<organism evidence="3 4">
    <name type="scientific">Huiozyma naganishii (strain ATCC MYA-139 / BCRC 22969 / CBS 8797 / KCTC 17520 / NBRC 10181 / NCYC 3082 / Yp74L-3)</name>
    <name type="common">Yeast</name>
    <name type="synonym">Kazachstania naganishii</name>
    <dbReference type="NCBI Taxonomy" id="1071383"/>
    <lineage>
        <taxon>Eukaryota</taxon>
        <taxon>Fungi</taxon>
        <taxon>Dikarya</taxon>
        <taxon>Ascomycota</taxon>
        <taxon>Saccharomycotina</taxon>
        <taxon>Saccharomycetes</taxon>
        <taxon>Saccharomycetales</taxon>
        <taxon>Saccharomycetaceae</taxon>
        <taxon>Huiozyma</taxon>
    </lineage>
</organism>
<feature type="transmembrane region" description="Helical" evidence="1">
    <location>
        <begin position="224"/>
        <end position="248"/>
    </location>
</feature>
<reference evidence="3 4" key="1">
    <citation type="journal article" date="2011" name="Proc. Natl. Acad. Sci. U.S.A.">
        <title>Evolutionary erosion of yeast sex chromosomes by mating-type switching accidents.</title>
        <authorList>
            <person name="Gordon J.L."/>
            <person name="Armisen D."/>
            <person name="Proux-Wera E."/>
            <person name="Oheigeartaigh S.S."/>
            <person name="Byrne K.P."/>
            <person name="Wolfe K.H."/>
        </authorList>
    </citation>
    <scope>NUCLEOTIDE SEQUENCE [LARGE SCALE GENOMIC DNA]</scope>
    <source>
        <strain evidence="4">ATCC MYA-139 / BCRC 22969 / CBS 8797 / CCRC 22969 / KCTC 17520 / NBRC 10181 / NCYC 3082</strain>
    </source>
</reference>
<keyword evidence="2" id="KW-0732">Signal</keyword>
<dbReference type="KEGG" id="kng:KNAG_0I00690"/>
<sequence>MLFLFLWFTLHIVLGFAFNPIKQQDAVLQFELPPVKNSLYLHSPNLNDKPFCVMINIDDYPWLDQEDILLQFDISNKVPSGINVDRFGGTSVSHGKQSVYFDIRSWPSGDLIRSKKRFDPQTPTSILIRATADRTIEICMINFVFDGSWSSIDLTKSVTVSLTSPLQLKQQLQYFLYRYVPSELPLTLIQCAADFGELVHVWDKGQLSMLERERRDLNESTFTWVLYSFIIFLVSITACNALIAWYIIAKIKRHRAL</sequence>
<keyword evidence="1" id="KW-1133">Transmembrane helix</keyword>
<dbReference type="EMBL" id="HE978322">
    <property type="protein sequence ID" value="CCK71860.1"/>
    <property type="molecule type" value="Genomic_DNA"/>
</dbReference>
<dbReference type="RefSeq" id="XP_022466105.1">
    <property type="nucleotide sequence ID" value="XM_022609739.1"/>
</dbReference>
<evidence type="ECO:0000313" key="3">
    <source>
        <dbReference type="EMBL" id="CCK71860.1"/>
    </source>
</evidence>
<dbReference type="AlphaFoldDB" id="J7RAF9"/>
<dbReference type="eggNOG" id="ENOG502S8MW">
    <property type="taxonomic scope" value="Eukaryota"/>
</dbReference>
<dbReference type="OMA" id="FEFCFQN"/>
<dbReference type="OrthoDB" id="4063755at2759"/>
<dbReference type="HOGENOM" id="CLU_1116284_0_0_1"/>
<accession>J7RAF9</accession>
<reference evidence="4" key="2">
    <citation type="submission" date="2012-08" db="EMBL/GenBank/DDBJ databases">
        <title>Genome sequence of Kazachstania naganishii.</title>
        <authorList>
            <person name="Gordon J.L."/>
            <person name="Armisen D."/>
            <person name="Proux-Wera E."/>
            <person name="OhEigeartaigh S.S."/>
            <person name="Byrne K.P."/>
            <person name="Wolfe K.H."/>
        </authorList>
    </citation>
    <scope>NUCLEOTIDE SEQUENCE [LARGE SCALE GENOMIC DNA]</scope>
    <source>
        <strain evidence="4">ATCC MYA-139 / BCRC 22969 / CBS 8797 / CCRC 22969 / KCTC 17520 / NBRC 10181 / NCYC 3082</strain>
    </source>
</reference>
<keyword evidence="1" id="KW-0472">Membrane</keyword>
<feature type="chain" id="PRO_5003796946" description="GOLD domain-containing protein" evidence="2">
    <location>
        <begin position="18"/>
        <end position="257"/>
    </location>
</feature>
<evidence type="ECO:0000256" key="1">
    <source>
        <dbReference type="SAM" id="Phobius"/>
    </source>
</evidence>
<keyword evidence="4" id="KW-1185">Reference proteome</keyword>
<dbReference type="Proteomes" id="UP000006310">
    <property type="component" value="Chromosome 9"/>
</dbReference>
<evidence type="ECO:0008006" key="5">
    <source>
        <dbReference type="Google" id="ProtNLM"/>
    </source>
</evidence>
<protein>
    <recommendedName>
        <fullName evidence="5">GOLD domain-containing protein</fullName>
    </recommendedName>
</protein>
<dbReference type="GeneID" id="34527603"/>
<evidence type="ECO:0000313" key="4">
    <source>
        <dbReference type="Proteomes" id="UP000006310"/>
    </source>
</evidence>
<proteinExistence type="predicted"/>